<reference evidence="1 2" key="1">
    <citation type="submission" date="2016-11" db="EMBL/GenBank/DDBJ databases">
        <authorList>
            <person name="Jaros S."/>
            <person name="Januszkiewicz K."/>
            <person name="Wedrychowicz H."/>
        </authorList>
    </citation>
    <scope>NUCLEOTIDE SEQUENCE [LARGE SCALE GENOMIC DNA]</scope>
    <source>
        <strain evidence="1 2">GAS499</strain>
    </source>
</reference>
<proteinExistence type="predicted"/>
<accession>A0A1M6JND0</accession>
<evidence type="ECO:0000313" key="1">
    <source>
        <dbReference type="EMBL" id="SHJ48154.1"/>
    </source>
</evidence>
<sequence>MKISDYDCPSCGASYLVAESTSAPAGPSHADCAICGERLASWEEPKLRVYRLEMSAEFKYPRIQPPPSPQ</sequence>
<protein>
    <submittedName>
        <fullName evidence="1">Uncharacterized protein</fullName>
    </submittedName>
</protein>
<dbReference type="EMBL" id="LT670844">
    <property type="protein sequence ID" value="SHJ48154.1"/>
    <property type="molecule type" value="Genomic_DNA"/>
</dbReference>
<evidence type="ECO:0000313" key="2">
    <source>
        <dbReference type="Proteomes" id="UP000189935"/>
    </source>
</evidence>
<organism evidence="1 2">
    <name type="scientific">Bradyrhizobium lablabi</name>
    <dbReference type="NCBI Taxonomy" id="722472"/>
    <lineage>
        <taxon>Bacteria</taxon>
        <taxon>Pseudomonadati</taxon>
        <taxon>Pseudomonadota</taxon>
        <taxon>Alphaproteobacteria</taxon>
        <taxon>Hyphomicrobiales</taxon>
        <taxon>Nitrobacteraceae</taxon>
        <taxon>Bradyrhizobium</taxon>
    </lineage>
</organism>
<dbReference type="Proteomes" id="UP000189935">
    <property type="component" value="Chromosome I"/>
</dbReference>
<name>A0A1M6JND0_9BRAD</name>
<dbReference type="AlphaFoldDB" id="A0A1M6JND0"/>
<gene>
    <name evidence="1" type="ORF">SAMN05444159_0728</name>
</gene>